<accession>A0A4Y7T9A5</accession>
<feature type="transmembrane region" description="Helical" evidence="2">
    <location>
        <begin position="81"/>
        <end position="102"/>
    </location>
</feature>
<keyword evidence="2" id="KW-0812">Transmembrane</keyword>
<evidence type="ECO:0000256" key="1">
    <source>
        <dbReference type="SAM" id="MobiDB-lite"/>
    </source>
</evidence>
<keyword evidence="2" id="KW-0472">Membrane</keyword>
<organism evidence="3 4">
    <name type="scientific">Coprinellus micaceus</name>
    <name type="common">Glistening ink-cap mushroom</name>
    <name type="synonym">Coprinus micaceus</name>
    <dbReference type="NCBI Taxonomy" id="71717"/>
    <lineage>
        <taxon>Eukaryota</taxon>
        <taxon>Fungi</taxon>
        <taxon>Dikarya</taxon>
        <taxon>Basidiomycota</taxon>
        <taxon>Agaricomycotina</taxon>
        <taxon>Agaricomycetes</taxon>
        <taxon>Agaricomycetidae</taxon>
        <taxon>Agaricales</taxon>
        <taxon>Agaricineae</taxon>
        <taxon>Psathyrellaceae</taxon>
        <taxon>Coprinellus</taxon>
    </lineage>
</organism>
<keyword evidence="4" id="KW-1185">Reference proteome</keyword>
<protein>
    <submittedName>
        <fullName evidence="3">Uncharacterized protein</fullName>
    </submittedName>
</protein>
<proteinExistence type="predicted"/>
<dbReference type="Proteomes" id="UP000298030">
    <property type="component" value="Unassembled WGS sequence"/>
</dbReference>
<sequence length="353" mass="38491">MVYKKAIFQTKDGHHPRNALPSSWWWTALFFTALTWAFAGASIGVAAASIVRFKNLKNSVADIFSPAEVELSAHNLYPAGIIILVLCSVVFFFTTWLALHFFTHLPGTTKPAHRGFHGVPSFYWTISLLLLVLVIFTFVDILVYTHYFRTGNLIIKAWLPDGVVVEDLELDQIYNGVIAQLPHGLAYVNYTFFLLVAILPWIMVFSGLITVFTLWFGADETIEDPALLDGPNASIPTPFPPPDGPELKPRDPTVPHVVEETRETALTPDPTDTTAPAVVGNGSQANVSTTGHAGTGADLEAGVQSDSNQVFIPKVVQHVDGETPADTTPTVPVETEDTIVLKPTKESHVVPPA</sequence>
<keyword evidence="2" id="KW-1133">Transmembrane helix</keyword>
<feature type="transmembrane region" description="Helical" evidence="2">
    <location>
        <begin position="24"/>
        <end position="51"/>
    </location>
</feature>
<dbReference type="STRING" id="71717.A0A4Y7T9A5"/>
<evidence type="ECO:0000313" key="4">
    <source>
        <dbReference type="Proteomes" id="UP000298030"/>
    </source>
</evidence>
<feature type="transmembrane region" description="Helical" evidence="2">
    <location>
        <begin position="122"/>
        <end position="144"/>
    </location>
</feature>
<reference evidence="3 4" key="1">
    <citation type="journal article" date="2019" name="Nat. Ecol. Evol.">
        <title>Megaphylogeny resolves global patterns of mushroom evolution.</title>
        <authorList>
            <person name="Varga T."/>
            <person name="Krizsan K."/>
            <person name="Foldi C."/>
            <person name="Dima B."/>
            <person name="Sanchez-Garcia M."/>
            <person name="Sanchez-Ramirez S."/>
            <person name="Szollosi G.J."/>
            <person name="Szarkandi J.G."/>
            <person name="Papp V."/>
            <person name="Albert L."/>
            <person name="Andreopoulos W."/>
            <person name="Angelini C."/>
            <person name="Antonin V."/>
            <person name="Barry K.W."/>
            <person name="Bougher N.L."/>
            <person name="Buchanan P."/>
            <person name="Buyck B."/>
            <person name="Bense V."/>
            <person name="Catcheside P."/>
            <person name="Chovatia M."/>
            <person name="Cooper J."/>
            <person name="Damon W."/>
            <person name="Desjardin D."/>
            <person name="Finy P."/>
            <person name="Geml J."/>
            <person name="Haridas S."/>
            <person name="Hughes K."/>
            <person name="Justo A."/>
            <person name="Karasinski D."/>
            <person name="Kautmanova I."/>
            <person name="Kiss B."/>
            <person name="Kocsube S."/>
            <person name="Kotiranta H."/>
            <person name="LaButti K.M."/>
            <person name="Lechner B.E."/>
            <person name="Liimatainen K."/>
            <person name="Lipzen A."/>
            <person name="Lukacs Z."/>
            <person name="Mihaltcheva S."/>
            <person name="Morgado L.N."/>
            <person name="Niskanen T."/>
            <person name="Noordeloos M.E."/>
            <person name="Ohm R.A."/>
            <person name="Ortiz-Santana B."/>
            <person name="Ovrebo C."/>
            <person name="Racz N."/>
            <person name="Riley R."/>
            <person name="Savchenko A."/>
            <person name="Shiryaev A."/>
            <person name="Soop K."/>
            <person name="Spirin V."/>
            <person name="Szebenyi C."/>
            <person name="Tomsovsky M."/>
            <person name="Tulloss R.E."/>
            <person name="Uehling J."/>
            <person name="Grigoriev I.V."/>
            <person name="Vagvolgyi C."/>
            <person name="Papp T."/>
            <person name="Martin F.M."/>
            <person name="Miettinen O."/>
            <person name="Hibbett D.S."/>
            <person name="Nagy L.G."/>
        </authorList>
    </citation>
    <scope>NUCLEOTIDE SEQUENCE [LARGE SCALE GENOMIC DNA]</scope>
    <source>
        <strain evidence="3 4">FP101781</strain>
    </source>
</reference>
<gene>
    <name evidence="3" type="ORF">FA13DRAFT_493587</name>
</gene>
<feature type="region of interest" description="Disordered" evidence="1">
    <location>
        <begin position="227"/>
        <end position="287"/>
    </location>
</feature>
<dbReference type="EMBL" id="QPFP01000021">
    <property type="protein sequence ID" value="TEB30756.1"/>
    <property type="molecule type" value="Genomic_DNA"/>
</dbReference>
<feature type="compositionally biased region" description="Basic and acidic residues" evidence="1">
    <location>
        <begin position="245"/>
        <end position="263"/>
    </location>
</feature>
<name>A0A4Y7T9A5_COPMI</name>
<feature type="compositionally biased region" description="Low complexity" evidence="1">
    <location>
        <begin position="264"/>
        <end position="277"/>
    </location>
</feature>
<evidence type="ECO:0000256" key="2">
    <source>
        <dbReference type="SAM" id="Phobius"/>
    </source>
</evidence>
<evidence type="ECO:0000313" key="3">
    <source>
        <dbReference type="EMBL" id="TEB30756.1"/>
    </source>
</evidence>
<comment type="caution">
    <text evidence="3">The sequence shown here is derived from an EMBL/GenBank/DDBJ whole genome shotgun (WGS) entry which is preliminary data.</text>
</comment>
<feature type="transmembrane region" description="Helical" evidence="2">
    <location>
        <begin position="192"/>
        <end position="216"/>
    </location>
</feature>
<dbReference type="AlphaFoldDB" id="A0A4Y7T9A5"/>